<keyword evidence="3" id="KW-0539">Nucleus</keyword>
<organism evidence="8 9">
    <name type="scientific">Erythroxylum novogranatense</name>
    <dbReference type="NCBI Taxonomy" id="1862640"/>
    <lineage>
        <taxon>Eukaryota</taxon>
        <taxon>Viridiplantae</taxon>
        <taxon>Streptophyta</taxon>
        <taxon>Embryophyta</taxon>
        <taxon>Tracheophyta</taxon>
        <taxon>Spermatophyta</taxon>
        <taxon>Magnoliopsida</taxon>
        <taxon>eudicotyledons</taxon>
        <taxon>Gunneridae</taxon>
        <taxon>Pentapetalae</taxon>
        <taxon>rosids</taxon>
        <taxon>fabids</taxon>
        <taxon>Malpighiales</taxon>
        <taxon>Erythroxylaceae</taxon>
        <taxon>Erythroxylum</taxon>
    </lineage>
</organism>
<keyword evidence="9" id="KW-1185">Reference proteome</keyword>
<reference evidence="8 9" key="1">
    <citation type="submission" date="2021-09" db="EMBL/GenBank/DDBJ databases">
        <title>Genomic insights and catalytic innovation underlie evolution of tropane alkaloids biosynthesis.</title>
        <authorList>
            <person name="Wang Y.-J."/>
            <person name="Tian T."/>
            <person name="Huang J.-P."/>
            <person name="Huang S.-X."/>
        </authorList>
    </citation>
    <scope>NUCLEOTIDE SEQUENCE [LARGE SCALE GENOMIC DNA]</scope>
    <source>
        <strain evidence="8">KIB-2018</strain>
        <tissue evidence="8">Leaf</tissue>
    </source>
</reference>
<protein>
    <recommendedName>
        <fullName evidence="7">Sororin C-terminal region domain-containing protein</fullName>
    </recommendedName>
</protein>
<gene>
    <name evidence="8" type="ORF">K2173_004955</name>
</gene>
<name>A0AAV8TB59_9ROSI</name>
<keyword evidence="4" id="KW-0131">Cell cycle</keyword>
<feature type="compositionally biased region" description="Low complexity" evidence="6">
    <location>
        <begin position="24"/>
        <end position="40"/>
    </location>
</feature>
<dbReference type="Proteomes" id="UP001159364">
    <property type="component" value="Linkage Group LG05"/>
</dbReference>
<dbReference type="PANTHER" id="PTHR35740">
    <property type="entry name" value="OS12G0111700 PROTEIN"/>
    <property type="match status" value="1"/>
</dbReference>
<evidence type="ECO:0000256" key="6">
    <source>
        <dbReference type="SAM" id="MobiDB-lite"/>
    </source>
</evidence>
<evidence type="ECO:0000256" key="3">
    <source>
        <dbReference type="ARBA" id="ARBA00023242"/>
    </source>
</evidence>
<keyword evidence="2" id="KW-0498">Mitosis</keyword>
<dbReference type="AlphaFoldDB" id="A0AAV8TB59"/>
<dbReference type="EMBL" id="JAIWQS010000005">
    <property type="protein sequence ID" value="KAJ8764061.1"/>
    <property type="molecule type" value="Genomic_DNA"/>
</dbReference>
<comment type="caution">
    <text evidence="8">The sequence shown here is derived from an EMBL/GenBank/DDBJ whole genome shotgun (WGS) entry which is preliminary data.</text>
</comment>
<dbReference type="PANTHER" id="PTHR35740:SF1">
    <property type="entry name" value="OS12G0111700 PROTEIN"/>
    <property type="match status" value="1"/>
</dbReference>
<dbReference type="InterPro" id="IPR057337">
    <property type="entry name" value="Sororin_C"/>
</dbReference>
<evidence type="ECO:0000259" key="7">
    <source>
        <dbReference type="Pfam" id="PF25220"/>
    </source>
</evidence>
<feature type="compositionally biased region" description="Polar residues" evidence="6">
    <location>
        <begin position="56"/>
        <end position="86"/>
    </location>
</feature>
<evidence type="ECO:0000256" key="1">
    <source>
        <dbReference type="ARBA" id="ARBA00022618"/>
    </source>
</evidence>
<dbReference type="GO" id="GO:0005634">
    <property type="term" value="C:nucleus"/>
    <property type="evidence" value="ECO:0007669"/>
    <property type="project" value="UniProtKB-SubCell"/>
</dbReference>
<evidence type="ECO:0000313" key="9">
    <source>
        <dbReference type="Proteomes" id="UP001159364"/>
    </source>
</evidence>
<evidence type="ECO:0000256" key="4">
    <source>
        <dbReference type="ARBA" id="ARBA00023306"/>
    </source>
</evidence>
<accession>A0AAV8TB59</accession>
<feature type="region of interest" description="Disordered" evidence="6">
    <location>
        <begin position="138"/>
        <end position="164"/>
    </location>
</feature>
<proteinExistence type="inferred from homology"/>
<feature type="region of interest" description="Disordered" evidence="6">
    <location>
        <begin position="1"/>
        <end position="90"/>
    </location>
</feature>
<feature type="domain" description="Sororin C-terminal region" evidence="7">
    <location>
        <begin position="169"/>
        <end position="191"/>
    </location>
</feature>
<evidence type="ECO:0000256" key="2">
    <source>
        <dbReference type="ARBA" id="ARBA00022776"/>
    </source>
</evidence>
<feature type="compositionally biased region" description="Polar residues" evidence="6">
    <location>
        <begin position="12"/>
        <end position="23"/>
    </location>
</feature>
<dbReference type="Pfam" id="PF25220">
    <property type="entry name" value="Sororin_C"/>
    <property type="match status" value="1"/>
</dbReference>
<evidence type="ECO:0000313" key="8">
    <source>
        <dbReference type="EMBL" id="KAJ8764061.1"/>
    </source>
</evidence>
<keyword evidence="1" id="KW-0132">Cell division</keyword>
<sequence length="200" mass="22106">MSSRKRKPLFDFTNTINSPHPSCSSFSKLNKTNLLNLNPKSTKKTSTRAKADSSTGSTTALGENDNSVPSSPSRLVSASTTPSPSHGPTLEVLEPCSVYRRRQSTLKTKKKGKEIVAPICCTASAKAQYSWDKMNEGGVMGQSRSRTGPYKKKQRQAWPMDNPNELELPQNFIEQQRAYFAEVDAFELPEEEVTSADDLD</sequence>
<dbReference type="GO" id="GO:0051301">
    <property type="term" value="P:cell division"/>
    <property type="evidence" value="ECO:0007669"/>
    <property type="project" value="UniProtKB-KW"/>
</dbReference>
<evidence type="ECO:0000256" key="5">
    <source>
        <dbReference type="ARBA" id="ARBA00093465"/>
    </source>
</evidence>
<comment type="similarity">
    <text evidence="5">Belongs to the sororin family.</text>
</comment>